<gene>
    <name evidence="15" type="ORF">H8S22_01985</name>
</gene>
<comment type="function">
    <text evidence="9">The phosphoenolpyruvate-dependent sugar phosphotransferase system (sugar PTS), a major carbohydrate active transport system, catalyzes the phosphorylation of incoming sugar substrates concomitantly with their translocation across the cell membrane. The enzyme II UlaABC PTS system is involved in ascorbate transport.</text>
</comment>
<evidence type="ECO:0000256" key="1">
    <source>
        <dbReference type="ARBA" id="ARBA00004496"/>
    </source>
</evidence>
<dbReference type="PROSITE" id="PS51094">
    <property type="entry name" value="PTS_EIIA_TYPE_2"/>
    <property type="match status" value="1"/>
</dbReference>
<dbReference type="PROSITE" id="PS51099">
    <property type="entry name" value="PTS_EIIB_TYPE_2"/>
    <property type="match status" value="1"/>
</dbReference>
<dbReference type="Gene3D" id="3.40.50.2300">
    <property type="match status" value="1"/>
</dbReference>
<comment type="subcellular location">
    <subcellularLocation>
        <location evidence="1">Cytoplasm</location>
    </subcellularLocation>
</comment>
<keyword evidence="2" id="KW-0813">Transport</keyword>
<dbReference type="CDD" id="cd00211">
    <property type="entry name" value="PTS_IIA_fru"/>
    <property type="match status" value="1"/>
</dbReference>
<dbReference type="Proteomes" id="UP000635828">
    <property type="component" value="Unassembled WGS sequence"/>
</dbReference>
<dbReference type="CDD" id="cd05568">
    <property type="entry name" value="PTS_IIB_bgl_like"/>
    <property type="match status" value="1"/>
</dbReference>
<comment type="caution">
    <text evidence="15">The sequence shown here is derived from an EMBL/GenBank/DDBJ whole genome shotgun (WGS) entry which is preliminary data.</text>
</comment>
<dbReference type="InterPro" id="IPR011608">
    <property type="entry name" value="PRD"/>
</dbReference>
<dbReference type="Gene3D" id="1.10.1790.10">
    <property type="entry name" value="PRD domain"/>
    <property type="match status" value="1"/>
</dbReference>
<dbReference type="InterPro" id="IPR002178">
    <property type="entry name" value="PTS_EIIA_type-2_dom"/>
</dbReference>
<evidence type="ECO:0000259" key="13">
    <source>
        <dbReference type="PROSITE" id="PS51099"/>
    </source>
</evidence>
<dbReference type="PANTHER" id="PTHR36203">
    <property type="entry name" value="ASCORBATE-SPECIFIC PTS SYSTEM EIIA COMPONENT"/>
    <property type="match status" value="1"/>
</dbReference>
<keyword evidence="7" id="KW-0418">Kinase</keyword>
<keyword evidence="4" id="KW-0597">Phosphoprotein</keyword>
<evidence type="ECO:0000259" key="12">
    <source>
        <dbReference type="PROSITE" id="PS51094"/>
    </source>
</evidence>
<dbReference type="InterPro" id="IPR051351">
    <property type="entry name" value="Ascorbate-PTS_EIIA_comp"/>
</dbReference>
<dbReference type="InterPro" id="IPR036634">
    <property type="entry name" value="PRD_sf"/>
</dbReference>
<feature type="domain" description="PTS EIIA type-2" evidence="12">
    <location>
        <begin position="541"/>
        <end position="681"/>
    </location>
</feature>
<keyword evidence="16" id="KW-1185">Reference proteome</keyword>
<feature type="domain" description="PRD" evidence="14">
    <location>
        <begin position="177"/>
        <end position="277"/>
    </location>
</feature>
<evidence type="ECO:0000256" key="11">
    <source>
        <dbReference type="ARBA" id="ARBA00042072"/>
    </source>
</evidence>
<keyword evidence="3" id="KW-0963">Cytoplasm</keyword>
<evidence type="ECO:0000313" key="16">
    <source>
        <dbReference type="Proteomes" id="UP000635828"/>
    </source>
</evidence>
<evidence type="ECO:0000256" key="9">
    <source>
        <dbReference type="ARBA" id="ARBA00037387"/>
    </source>
</evidence>
<evidence type="ECO:0000256" key="6">
    <source>
        <dbReference type="ARBA" id="ARBA00022683"/>
    </source>
</evidence>
<dbReference type="SUPFAM" id="SSF55804">
    <property type="entry name" value="Phoshotransferase/anion transport protein"/>
    <property type="match status" value="1"/>
</dbReference>
<evidence type="ECO:0000259" key="14">
    <source>
        <dbReference type="PROSITE" id="PS51372"/>
    </source>
</evidence>
<accession>A0ABR7FMH9</accession>
<name>A0ABR7FMH9_9FIRM</name>
<evidence type="ECO:0000256" key="3">
    <source>
        <dbReference type="ARBA" id="ARBA00022490"/>
    </source>
</evidence>
<reference evidence="15 16" key="1">
    <citation type="submission" date="2020-08" db="EMBL/GenBank/DDBJ databases">
        <title>Genome public.</title>
        <authorList>
            <person name="Liu C."/>
            <person name="Sun Q."/>
        </authorList>
    </citation>
    <scope>NUCLEOTIDE SEQUENCE [LARGE SCALE GENOMIC DNA]</scope>
    <source>
        <strain evidence="15 16">NSJ-7</strain>
    </source>
</reference>
<keyword evidence="6" id="KW-0598">Phosphotransferase system</keyword>
<keyword evidence="8" id="KW-0010">Activator</keyword>
<feature type="domain" description="PRD" evidence="14">
    <location>
        <begin position="281"/>
        <end position="393"/>
    </location>
</feature>
<dbReference type="Pfam" id="PF00359">
    <property type="entry name" value="PTS_EIIA_2"/>
    <property type="match status" value="1"/>
</dbReference>
<dbReference type="InterPro" id="IPR016152">
    <property type="entry name" value="PTrfase/Anion_transptr"/>
</dbReference>
<dbReference type="Gene3D" id="3.40.930.10">
    <property type="entry name" value="Mannitol-specific EII, Chain A"/>
    <property type="match status" value="1"/>
</dbReference>
<sequence>MYLDERSSAILRDLAAGFRKNSGEIEEKFRLTRRQMDYSLKKINAYLAEQNIPPVKKKRNGNLEVGKEIREVLRQKKDYFYSETERVQIIAFMILTQSDLSLQHFISELKVSKNTVLSDLKAVQQLFADYGSKLKYTRQQGYIIDGKEFEKRKLLIDMAGQLICLLDGRQLVRKLGRLKEDQVQKYRDWLETIERKLGVTFTDEKMDSSPYCLALVCRRIKDGKYLDEAEMLYEELTDTKEYAMANELLAELGKVPRQERFFIALMLLSANISELGILSEEKVSVIRDAIEEMVHDFENKTCVVFKEREELKEMLLKHMKPAYYRMKYNLTLSGNLLDIVNIEMYQEELKEIHTIMRGCIGPVEQLIGSRVPDAELKFLTLFMASWFRRQGTKITEKPRALVVCPNGITVSKIMHSALKDLFPEFIFLDAISVREFEEWEESRYEFVFSSVYLNTEKKLFVVEPVLSQKERRQLRRQVMEEVYGIAVADYDLEEVLRIIKQHGMIRNEMQLLKDLKKYFSSRISDTGFGDSEDQEDLSLMDFLSDEYIIQTDRAEGWREVMQMASGPLIGHGNAEERYVKRVLAQYHDNSVHIIFGGRIAVPHAMPDKDTKRVGLSLVTVKEGVLFGGLNIHLFVMLSPVDEKKHLKAILQLAKLSESERDVRRIAEAGSKEEIREIIKTYC</sequence>
<dbReference type="InterPro" id="IPR007737">
    <property type="entry name" value="Mga_HTH"/>
</dbReference>
<evidence type="ECO:0000256" key="10">
    <source>
        <dbReference type="ARBA" id="ARBA00041175"/>
    </source>
</evidence>
<evidence type="ECO:0000256" key="7">
    <source>
        <dbReference type="ARBA" id="ARBA00022777"/>
    </source>
</evidence>
<dbReference type="RefSeq" id="WP_024726538.1">
    <property type="nucleotide sequence ID" value="NZ_JACOOS010000002.1"/>
</dbReference>
<dbReference type="Pfam" id="PF00874">
    <property type="entry name" value="PRD"/>
    <property type="match status" value="2"/>
</dbReference>
<dbReference type="Pfam" id="PF05043">
    <property type="entry name" value="Mga"/>
    <property type="match status" value="1"/>
</dbReference>
<evidence type="ECO:0000256" key="4">
    <source>
        <dbReference type="ARBA" id="ARBA00022553"/>
    </source>
</evidence>
<evidence type="ECO:0000256" key="8">
    <source>
        <dbReference type="ARBA" id="ARBA00023159"/>
    </source>
</evidence>
<proteinExistence type="predicted"/>
<dbReference type="SUPFAM" id="SSF63520">
    <property type="entry name" value="PTS-regulatory domain, PRD"/>
    <property type="match status" value="2"/>
</dbReference>
<evidence type="ECO:0000256" key="2">
    <source>
        <dbReference type="ARBA" id="ARBA00022448"/>
    </source>
</evidence>
<protein>
    <recommendedName>
        <fullName evidence="10">Ascorbate-specific PTS system EIIA component</fullName>
    </recommendedName>
    <alternativeName>
        <fullName evidence="11">Ascorbate-specific phosphotransferase enzyme IIA component</fullName>
    </alternativeName>
</protein>
<evidence type="ECO:0000313" key="15">
    <source>
        <dbReference type="EMBL" id="MBC5676423.1"/>
    </source>
</evidence>
<dbReference type="EMBL" id="JACOOS010000002">
    <property type="protein sequence ID" value="MBC5676423.1"/>
    <property type="molecule type" value="Genomic_DNA"/>
</dbReference>
<dbReference type="PANTHER" id="PTHR36203:SF1">
    <property type="entry name" value="ASCORBATE-SPECIFIC PTS SYSTEM EIIA COMPONENT"/>
    <property type="match status" value="1"/>
</dbReference>
<organism evidence="15 16">
    <name type="scientific">Anaerostipes hominis</name>
    <name type="common">ex Liu et al. 2021</name>
    <dbReference type="NCBI Taxonomy" id="2763018"/>
    <lineage>
        <taxon>Bacteria</taxon>
        <taxon>Bacillati</taxon>
        <taxon>Bacillota</taxon>
        <taxon>Clostridia</taxon>
        <taxon>Lachnospirales</taxon>
        <taxon>Lachnospiraceae</taxon>
        <taxon>Anaerostipes</taxon>
    </lineage>
</organism>
<dbReference type="PROSITE" id="PS00372">
    <property type="entry name" value="PTS_EIIA_TYPE_2_HIS"/>
    <property type="match status" value="1"/>
</dbReference>
<dbReference type="PROSITE" id="PS51372">
    <property type="entry name" value="PRD_2"/>
    <property type="match status" value="2"/>
</dbReference>
<evidence type="ECO:0000256" key="5">
    <source>
        <dbReference type="ARBA" id="ARBA00022679"/>
    </source>
</evidence>
<keyword evidence="5" id="KW-0808">Transferase</keyword>
<feature type="domain" description="PTS EIIB type-2" evidence="13">
    <location>
        <begin position="398"/>
        <end position="486"/>
    </location>
</feature>
<dbReference type="InterPro" id="IPR013011">
    <property type="entry name" value="PTS_EIIB_2"/>
</dbReference>